<evidence type="ECO:0000259" key="1">
    <source>
        <dbReference type="Pfam" id="PF18712"/>
    </source>
</evidence>
<accession>A0A2D3W655</accession>
<dbReference type="Gene3D" id="1.10.1060.20">
    <property type="match status" value="1"/>
</dbReference>
<name>A0A2D3W655_9BACT</name>
<proteinExistence type="predicted"/>
<dbReference type="Gene3D" id="3.10.20.30">
    <property type="match status" value="1"/>
</dbReference>
<dbReference type="InterPro" id="IPR012675">
    <property type="entry name" value="Beta-grasp_dom_sf"/>
</dbReference>
<dbReference type="STRING" id="366522.GCA_001548055_01504"/>
<dbReference type="EMBL" id="DLUG01000077">
    <property type="protein sequence ID" value="DAB36831.1"/>
    <property type="molecule type" value="Genomic_DNA"/>
</dbReference>
<dbReference type="AlphaFoldDB" id="A0A2D3W655"/>
<protein>
    <recommendedName>
        <fullName evidence="1">DUF5644 domain-containing protein</fullName>
    </recommendedName>
</protein>
<sequence>MECKLALSVFRFDAKTDFLPYYKTHYVTVDLNESVQTLLTLIQAQDPSFDFPKDALSALKINQKALFASETLKGVVESMGKELCLEPLSIKRAIKDMIIDTDDFYRNFDRLNAWVDGKDKALYEQYLIYRYASSALDVIEDFQGDALFAFAFDMIQKYPEQKEKILNVIADEKTGIFVRTRLCQKIYPCAGEVERKIAALKNAIMQHRPFYNPLVEKLSRRVDTL</sequence>
<dbReference type="InterPro" id="IPR041543">
    <property type="entry name" value="DUF5644"/>
</dbReference>
<reference evidence="2 3" key="1">
    <citation type="journal article" date="2017" name="Front. Microbiol.">
        <title>Comparative Genomic Analysis of the Class Epsilonproteobacteria and Proposed Reclassification to Epsilonbacteraeota (phyl. nov.).</title>
        <authorList>
            <person name="Waite D.W."/>
            <person name="Vanwonterghem I."/>
            <person name="Rinke C."/>
            <person name="Parks D.H."/>
            <person name="Zhang Y."/>
            <person name="Takai K."/>
            <person name="Sievert S.M."/>
            <person name="Simon J."/>
            <person name="Campbell B.J."/>
            <person name="Hanson T.E."/>
            <person name="Woyke T."/>
            <person name="Klotz M.G."/>
            <person name="Hugenholtz P."/>
        </authorList>
    </citation>
    <scope>NUCLEOTIDE SEQUENCE [LARGE SCALE GENOMIC DNA]</scope>
    <source>
        <strain evidence="2">UBA11420</strain>
    </source>
</reference>
<feature type="domain" description="DUF5644" evidence="1">
    <location>
        <begin position="105"/>
        <end position="206"/>
    </location>
</feature>
<organism evidence="2 3">
    <name type="scientific">Sulfurospirillum cavolei</name>
    <dbReference type="NCBI Taxonomy" id="366522"/>
    <lineage>
        <taxon>Bacteria</taxon>
        <taxon>Pseudomonadati</taxon>
        <taxon>Campylobacterota</taxon>
        <taxon>Epsilonproteobacteria</taxon>
        <taxon>Campylobacterales</taxon>
        <taxon>Sulfurospirillaceae</taxon>
        <taxon>Sulfurospirillum</taxon>
    </lineage>
</organism>
<dbReference type="Proteomes" id="UP000231638">
    <property type="component" value="Unassembled WGS sequence"/>
</dbReference>
<comment type="caution">
    <text evidence="2">The sequence shown here is derived from an EMBL/GenBank/DDBJ whole genome shotgun (WGS) entry which is preliminary data.</text>
</comment>
<gene>
    <name evidence="2" type="ORF">CFH80_02765</name>
</gene>
<evidence type="ECO:0000313" key="2">
    <source>
        <dbReference type="EMBL" id="DAB36831.1"/>
    </source>
</evidence>
<dbReference type="Pfam" id="PF18712">
    <property type="entry name" value="DUF5644"/>
    <property type="match status" value="1"/>
</dbReference>
<evidence type="ECO:0000313" key="3">
    <source>
        <dbReference type="Proteomes" id="UP000231638"/>
    </source>
</evidence>